<evidence type="ECO:0000313" key="7">
    <source>
        <dbReference type="Proteomes" id="UP000234474"/>
    </source>
</evidence>
<dbReference type="PANTHER" id="PTHR43108">
    <property type="entry name" value="N-ACETYLGLUCOSAMINE-6-SULFATASE FAMILY MEMBER"/>
    <property type="match status" value="1"/>
</dbReference>
<dbReference type="Pfam" id="PF00884">
    <property type="entry name" value="Sulfatase"/>
    <property type="match status" value="2"/>
</dbReference>
<accession>A0A2I1CC13</accession>
<comment type="caution">
    <text evidence="6">The sequence shown here is derived from an EMBL/GenBank/DDBJ whole genome shotgun (WGS) entry which is preliminary data.</text>
</comment>
<dbReference type="GO" id="GO:0008449">
    <property type="term" value="F:N-acetylglucosamine-6-sulfatase activity"/>
    <property type="evidence" value="ECO:0007669"/>
    <property type="project" value="TreeGrafter"/>
</dbReference>
<proteinExistence type="inferred from homology"/>
<evidence type="ECO:0000313" key="6">
    <source>
        <dbReference type="EMBL" id="PKX95160.1"/>
    </source>
</evidence>
<dbReference type="SUPFAM" id="SSF53649">
    <property type="entry name" value="Alkaline phosphatase-like"/>
    <property type="match status" value="1"/>
</dbReference>
<dbReference type="InterPro" id="IPR024607">
    <property type="entry name" value="Sulfatase_CS"/>
</dbReference>
<dbReference type="PROSITE" id="PS00523">
    <property type="entry name" value="SULFATASE_1"/>
    <property type="match status" value="1"/>
</dbReference>
<evidence type="ECO:0000256" key="4">
    <source>
        <dbReference type="ARBA" id="ARBA00023180"/>
    </source>
</evidence>
<comment type="similarity">
    <text evidence="1">Belongs to the sulfatase family.</text>
</comment>
<dbReference type="Gene3D" id="3.40.720.10">
    <property type="entry name" value="Alkaline Phosphatase, subunit A"/>
    <property type="match status" value="2"/>
</dbReference>
<dbReference type="EMBL" id="MSZS01000003">
    <property type="protein sequence ID" value="PKX95160.1"/>
    <property type="molecule type" value="Genomic_DNA"/>
</dbReference>
<keyword evidence="2" id="KW-0732">Signal</keyword>
<name>A0A2I1CC13_ASPN1</name>
<dbReference type="OMA" id="AINVEFW"/>
<evidence type="ECO:0000259" key="5">
    <source>
        <dbReference type="Pfam" id="PF00884"/>
    </source>
</evidence>
<organism evidence="6 7">
    <name type="scientific">Aspergillus novofumigatus (strain IBT 16806)</name>
    <dbReference type="NCBI Taxonomy" id="1392255"/>
    <lineage>
        <taxon>Eukaryota</taxon>
        <taxon>Fungi</taxon>
        <taxon>Dikarya</taxon>
        <taxon>Ascomycota</taxon>
        <taxon>Pezizomycotina</taxon>
        <taxon>Eurotiomycetes</taxon>
        <taxon>Eurotiomycetidae</taxon>
        <taxon>Eurotiales</taxon>
        <taxon>Aspergillaceae</taxon>
        <taxon>Aspergillus</taxon>
        <taxon>Aspergillus subgen. Fumigati</taxon>
    </lineage>
</organism>
<protein>
    <submittedName>
        <fullName evidence="6">Alkaline phosphatase-like protein</fullName>
    </submittedName>
</protein>
<dbReference type="Proteomes" id="UP000234474">
    <property type="component" value="Unassembled WGS sequence"/>
</dbReference>
<feature type="domain" description="Sulfatase N-terminal" evidence="5">
    <location>
        <begin position="164"/>
        <end position="317"/>
    </location>
</feature>
<keyword evidence="4" id="KW-0325">Glycoprotein</keyword>
<dbReference type="RefSeq" id="XP_024683755.1">
    <property type="nucleotide sequence ID" value="XM_024829704.1"/>
</dbReference>
<evidence type="ECO:0000256" key="3">
    <source>
        <dbReference type="ARBA" id="ARBA00022801"/>
    </source>
</evidence>
<dbReference type="OrthoDB" id="96314at2759"/>
<evidence type="ECO:0000256" key="2">
    <source>
        <dbReference type="ARBA" id="ARBA00022729"/>
    </source>
</evidence>
<sequence>MPHSRGFATAAKPRSNIVFIFTDDPDLRHGSLDTQRAVQSHLVAKGTTFTNHYATVAVCCPSRVSLMRGQAAHNTNNTDIKAPGGGFPKFMASAENEYYLPHWLSEAGYNAECNLEPYINALNTVVMSENGERPKLYSGYDQTDVIRIKAPFLPDDIPNRTACSEPHRSPTPPARYLGLFNTSTVPRTPNFKPPDKYQMGKPSWLRGLPPLNSTQIDDIDLLYQRRLESLRGVDDIVDDVVEMLKDRGVIDNTYIIYSTDQGYHLGTHRHGAGKCLPYLEDMNIPLVVRGPGVPEGVISHTPSTVTDFAPTFLEIAGLRSEKIPPFLDGLSLLPAWKHPNTPKLAKKKEAINVEFWGSSYTEIPTWAGGDYAPYFRGLYLQNDYKTIRVVGEKSSWMYSRWCNNDTELYNTSDDPYELTNLANSTDPQIRRVKSRLNALLMVTNVIQPPSPRHGKRVETLDDALDSRYDAFYEAFPLVTIDECLNYQFAANESPFFPPSAEFGLGLKYRNSTDNFAFPESKPVEEIAPNNPLGGDWDQRHSTFKDLMRNARVLTDKEINNAP</sequence>
<dbReference type="STRING" id="1392255.A0A2I1CC13"/>
<keyword evidence="3" id="KW-0378">Hydrolase</keyword>
<dbReference type="AlphaFoldDB" id="A0A2I1CC13"/>
<dbReference type="InterPro" id="IPR017850">
    <property type="entry name" value="Alkaline_phosphatase_core_sf"/>
</dbReference>
<evidence type="ECO:0000256" key="1">
    <source>
        <dbReference type="ARBA" id="ARBA00008779"/>
    </source>
</evidence>
<dbReference type="CDD" id="cd16147">
    <property type="entry name" value="G6S"/>
    <property type="match status" value="1"/>
</dbReference>
<dbReference type="GO" id="GO:0005539">
    <property type="term" value="F:glycosaminoglycan binding"/>
    <property type="evidence" value="ECO:0007669"/>
    <property type="project" value="TreeGrafter"/>
</dbReference>
<keyword evidence="7" id="KW-1185">Reference proteome</keyword>
<gene>
    <name evidence="6" type="ORF">P174DRAFT_458728</name>
</gene>
<dbReference type="PANTHER" id="PTHR43108:SF8">
    <property type="entry name" value="SD21168P"/>
    <property type="match status" value="1"/>
</dbReference>
<reference evidence="7" key="1">
    <citation type="journal article" date="2018" name="Proc. Natl. Acad. Sci. U.S.A.">
        <title>Linking secondary metabolites to gene clusters through genome sequencing of six diverse Aspergillus species.</title>
        <authorList>
            <person name="Kaerboelling I."/>
            <person name="Vesth T.C."/>
            <person name="Frisvad J.C."/>
            <person name="Nybo J.L."/>
            <person name="Theobald S."/>
            <person name="Kuo A."/>
            <person name="Bowyer P."/>
            <person name="Matsuda Y."/>
            <person name="Mondo S."/>
            <person name="Lyhne E.K."/>
            <person name="Kogle M.E."/>
            <person name="Clum A."/>
            <person name="Lipzen A."/>
            <person name="Salamov A."/>
            <person name="Ngan C.Y."/>
            <person name="Daum C."/>
            <person name="Chiniquy J."/>
            <person name="Barry K."/>
            <person name="LaButti K."/>
            <person name="Haridas S."/>
            <person name="Simmons B.A."/>
            <person name="Magnuson J.K."/>
            <person name="Mortensen U.H."/>
            <person name="Larsen T.O."/>
            <person name="Grigoriev I.V."/>
            <person name="Baker S.E."/>
            <person name="Andersen M.R."/>
        </authorList>
    </citation>
    <scope>NUCLEOTIDE SEQUENCE [LARGE SCALE GENOMIC DNA]</scope>
    <source>
        <strain evidence="7">IBT 16806</strain>
    </source>
</reference>
<feature type="domain" description="Sulfatase N-terminal" evidence="5">
    <location>
        <begin position="16"/>
        <end position="111"/>
    </location>
</feature>
<dbReference type="VEuPathDB" id="FungiDB:P174DRAFT_458728"/>
<dbReference type="InterPro" id="IPR000917">
    <property type="entry name" value="Sulfatase_N"/>
</dbReference>
<dbReference type="GeneID" id="36537030"/>